<dbReference type="Pfam" id="PF04082">
    <property type="entry name" value="Fungal_trans"/>
    <property type="match status" value="1"/>
</dbReference>
<feature type="region of interest" description="Disordered" evidence="2">
    <location>
        <begin position="326"/>
        <end position="350"/>
    </location>
</feature>
<dbReference type="AlphaFoldDB" id="A0A9N9YPE5"/>
<sequence>MSLAMDMYESLGKNAPQASTIPGDASRPMSPSSPLWSLQSMCMPSPAIMYALIDVYFERLHWFIWIFHKPSFLQQAHIILATTSWKRRDKSRVIVLLTVAALGLKCALQDTSREGQELLASISPDPGGMVNRMVAEIRIHLLELLDDNCIETVQVCLLLGAYYIFHGSPSLAWATIGLAVRTSYALALHCGTETGDELADQVRRRCWNHLTVADTFASQIYGRPASLDAAFSDLLPLKELDDTAIDIPNASEIQDRVSGKVVAVTFHWLKYKLYNIIRSTLSKFQLLRLHTPMTVQELQHLIDAVQDIDAQLESWRRSLPSLLDSENMSDDFPEDTSPRAESSGQGTRRSRDLRKVKLQAYLLQITHDAATILAHRPLLEYRVSFAYRQNISNSIAKSVSRSFDVAVKAAIRISRIPIMEFKNEFCMAFIFVHLFTAGVILCIPPTSHPNSNTSQEAREGVFRIIRGAKALRQHSQIARHTEKLLSDLLKLSLHREVELSFKEDRKTNAQPGTRQNEGQNSALDDTHRPASPPRVASLAQTGGSCDRELLATDPPAEFNSDMQLEESNLHSHNFDNPWPGSYPIFDNLVDSNGLQIESLDLPLDEAFGQFGQGNMFGSILAVPLSSTVMFNLMPGDPLNNWGWGKGSI</sequence>
<keyword evidence="5" id="KW-1185">Reference proteome</keyword>
<keyword evidence="1" id="KW-0539">Nucleus</keyword>
<dbReference type="PANTHER" id="PTHR46910:SF17">
    <property type="entry name" value="SCFA-RELATED"/>
    <property type="match status" value="1"/>
</dbReference>
<dbReference type="GO" id="GO:0003677">
    <property type="term" value="F:DNA binding"/>
    <property type="evidence" value="ECO:0007669"/>
    <property type="project" value="InterPro"/>
</dbReference>
<dbReference type="GO" id="GO:0008270">
    <property type="term" value="F:zinc ion binding"/>
    <property type="evidence" value="ECO:0007669"/>
    <property type="project" value="InterPro"/>
</dbReference>
<dbReference type="PANTHER" id="PTHR46910">
    <property type="entry name" value="TRANSCRIPTION FACTOR PDR1"/>
    <property type="match status" value="1"/>
</dbReference>
<feature type="domain" description="Xylanolytic transcriptional activator regulatory" evidence="3">
    <location>
        <begin position="172"/>
        <end position="242"/>
    </location>
</feature>
<gene>
    <name evidence="4" type="ORF">CRHIZ90672A_00008561</name>
</gene>
<dbReference type="Proteomes" id="UP000696573">
    <property type="component" value="Unassembled WGS sequence"/>
</dbReference>
<dbReference type="CDD" id="cd12148">
    <property type="entry name" value="fungal_TF_MHR"/>
    <property type="match status" value="1"/>
</dbReference>
<dbReference type="GO" id="GO:0006351">
    <property type="term" value="P:DNA-templated transcription"/>
    <property type="evidence" value="ECO:0007669"/>
    <property type="project" value="InterPro"/>
</dbReference>
<organism evidence="4 5">
    <name type="scientific">Clonostachys rhizophaga</name>
    <dbReference type="NCBI Taxonomy" id="160324"/>
    <lineage>
        <taxon>Eukaryota</taxon>
        <taxon>Fungi</taxon>
        <taxon>Dikarya</taxon>
        <taxon>Ascomycota</taxon>
        <taxon>Pezizomycotina</taxon>
        <taxon>Sordariomycetes</taxon>
        <taxon>Hypocreomycetidae</taxon>
        <taxon>Hypocreales</taxon>
        <taxon>Bionectriaceae</taxon>
        <taxon>Clonostachys</taxon>
    </lineage>
</organism>
<accession>A0A9N9YPE5</accession>
<name>A0A9N9YPE5_9HYPO</name>
<feature type="compositionally biased region" description="Polar residues" evidence="2">
    <location>
        <begin position="508"/>
        <end position="523"/>
    </location>
</feature>
<feature type="region of interest" description="Disordered" evidence="2">
    <location>
        <begin position="502"/>
        <end position="541"/>
    </location>
</feature>
<evidence type="ECO:0000313" key="5">
    <source>
        <dbReference type="Proteomes" id="UP000696573"/>
    </source>
</evidence>
<dbReference type="SMART" id="SM00906">
    <property type="entry name" value="Fungal_trans"/>
    <property type="match status" value="1"/>
</dbReference>
<evidence type="ECO:0000313" key="4">
    <source>
        <dbReference type="EMBL" id="CAH0025856.1"/>
    </source>
</evidence>
<reference evidence="4" key="1">
    <citation type="submission" date="2021-10" db="EMBL/GenBank/DDBJ databases">
        <authorList>
            <person name="Piombo E."/>
        </authorList>
    </citation>
    <scope>NUCLEOTIDE SEQUENCE</scope>
</reference>
<comment type="caution">
    <text evidence="4">The sequence shown here is derived from an EMBL/GenBank/DDBJ whole genome shotgun (WGS) entry which is preliminary data.</text>
</comment>
<evidence type="ECO:0000256" key="2">
    <source>
        <dbReference type="SAM" id="MobiDB-lite"/>
    </source>
</evidence>
<protein>
    <recommendedName>
        <fullName evidence="3">Xylanolytic transcriptional activator regulatory domain-containing protein</fullName>
    </recommendedName>
</protein>
<dbReference type="EMBL" id="CABFNQ020000715">
    <property type="protein sequence ID" value="CAH0025856.1"/>
    <property type="molecule type" value="Genomic_DNA"/>
</dbReference>
<dbReference type="GO" id="GO:0003700">
    <property type="term" value="F:DNA-binding transcription factor activity"/>
    <property type="evidence" value="ECO:0007669"/>
    <property type="project" value="InterPro"/>
</dbReference>
<evidence type="ECO:0000256" key="1">
    <source>
        <dbReference type="ARBA" id="ARBA00023242"/>
    </source>
</evidence>
<proteinExistence type="predicted"/>
<dbReference type="InterPro" id="IPR050987">
    <property type="entry name" value="AtrR-like"/>
</dbReference>
<dbReference type="InterPro" id="IPR007219">
    <property type="entry name" value="XnlR_reg_dom"/>
</dbReference>
<dbReference type="OrthoDB" id="3266505at2759"/>
<evidence type="ECO:0000259" key="3">
    <source>
        <dbReference type="SMART" id="SM00906"/>
    </source>
</evidence>